<comment type="caution">
    <text evidence="2">The sequence shown here is derived from an EMBL/GenBank/DDBJ whole genome shotgun (WGS) entry which is preliminary data.</text>
</comment>
<dbReference type="SUPFAM" id="SSF50998">
    <property type="entry name" value="Quinoprotein alcohol dehydrogenase-like"/>
    <property type="match status" value="1"/>
</dbReference>
<dbReference type="InterPro" id="IPR011047">
    <property type="entry name" value="Quinoprotein_ADH-like_sf"/>
</dbReference>
<accession>A0ABW2QAR5</accession>
<evidence type="ECO:0000313" key="3">
    <source>
        <dbReference type="Proteomes" id="UP001596455"/>
    </source>
</evidence>
<sequence length="403" mass="41441">MRASGVRRVVLVVVLAMVLVLGAVVGWSRWTVAAGGGSWTVAVAGARDVVDHDGDRLLVSTTRGFSVLDRTDGSTLAEHAVGTPVSSEGAVGFVDGGVLVRAEGRIGVMAADGSWAWRQESDATVVAVDPSRSRVVVLDWDTEMLLGLDSRTGEEVWAHPAIDVAPADGPRLGLLVATTRESGQTVVRTRDGTALSTLDPGSDGLGVGPGGVVAREGERCAHLVVVRPDGEVVTTRGTGVRRCAIAGVAAHYSYLVSDEAVLALEASTGHVRRLPVGVDDADAWSLVGQADRWLVLEEGSGAGVYDASTGEPTWSGSWQGDGGVLAVGTEGFVARDAPEPWDRTVGGAEGQALTFRGPQGAILGTFQPDGVGLTVARVLDRGQAVLVLADGEVAMLGESSEGA</sequence>
<evidence type="ECO:0000313" key="2">
    <source>
        <dbReference type="EMBL" id="MFC7405553.1"/>
    </source>
</evidence>
<organism evidence="2 3">
    <name type="scientific">Georgenia alba</name>
    <dbReference type="NCBI Taxonomy" id="2233858"/>
    <lineage>
        <taxon>Bacteria</taxon>
        <taxon>Bacillati</taxon>
        <taxon>Actinomycetota</taxon>
        <taxon>Actinomycetes</taxon>
        <taxon>Micrococcales</taxon>
        <taxon>Bogoriellaceae</taxon>
        <taxon>Georgenia</taxon>
    </lineage>
</organism>
<dbReference type="Gene3D" id="2.130.10.10">
    <property type="entry name" value="YVTN repeat-like/Quinoprotein amine dehydrogenase"/>
    <property type="match status" value="1"/>
</dbReference>
<dbReference type="Proteomes" id="UP001596455">
    <property type="component" value="Unassembled WGS sequence"/>
</dbReference>
<dbReference type="InterPro" id="IPR002372">
    <property type="entry name" value="PQQ_rpt_dom"/>
</dbReference>
<evidence type="ECO:0000259" key="1">
    <source>
        <dbReference type="Pfam" id="PF13360"/>
    </source>
</evidence>
<proteinExistence type="predicted"/>
<dbReference type="InterPro" id="IPR015943">
    <property type="entry name" value="WD40/YVTN_repeat-like_dom_sf"/>
</dbReference>
<reference evidence="3" key="1">
    <citation type="journal article" date="2019" name="Int. J. Syst. Evol. Microbiol.">
        <title>The Global Catalogue of Microorganisms (GCM) 10K type strain sequencing project: providing services to taxonomists for standard genome sequencing and annotation.</title>
        <authorList>
            <consortium name="The Broad Institute Genomics Platform"/>
            <consortium name="The Broad Institute Genome Sequencing Center for Infectious Disease"/>
            <person name="Wu L."/>
            <person name="Ma J."/>
        </authorList>
    </citation>
    <scope>NUCLEOTIDE SEQUENCE [LARGE SCALE GENOMIC DNA]</scope>
    <source>
        <strain evidence="3">JCM 1490</strain>
    </source>
</reference>
<dbReference type="RefSeq" id="WP_382394093.1">
    <property type="nucleotide sequence ID" value="NZ_JBHTCQ010000002.1"/>
</dbReference>
<feature type="domain" description="Pyrrolo-quinoline quinone repeat" evidence="1">
    <location>
        <begin position="67"/>
        <end position="165"/>
    </location>
</feature>
<protein>
    <recommendedName>
        <fullName evidence="1">Pyrrolo-quinoline quinone repeat domain-containing protein</fullName>
    </recommendedName>
</protein>
<keyword evidence="3" id="KW-1185">Reference proteome</keyword>
<dbReference type="EMBL" id="JBHTCQ010000002">
    <property type="protein sequence ID" value="MFC7405553.1"/>
    <property type="molecule type" value="Genomic_DNA"/>
</dbReference>
<gene>
    <name evidence="2" type="ORF">ACFQQL_10580</name>
</gene>
<dbReference type="Pfam" id="PF13360">
    <property type="entry name" value="PQQ_2"/>
    <property type="match status" value="1"/>
</dbReference>
<name>A0ABW2QAR5_9MICO</name>